<name>A0A0V1A690_9BILA</name>
<reference evidence="1 2" key="1">
    <citation type="submission" date="2015-01" db="EMBL/GenBank/DDBJ databases">
        <title>Evolution of Trichinella species and genotypes.</title>
        <authorList>
            <person name="Korhonen P.K."/>
            <person name="Edoardo P."/>
            <person name="Giuseppe L.R."/>
            <person name="Gasser R.B."/>
        </authorList>
    </citation>
    <scope>NUCLEOTIDE SEQUENCE [LARGE SCALE GENOMIC DNA]</scope>
    <source>
        <strain evidence="1">ISS2496</strain>
    </source>
</reference>
<evidence type="ECO:0000313" key="2">
    <source>
        <dbReference type="Proteomes" id="UP000054783"/>
    </source>
</evidence>
<dbReference type="AlphaFoldDB" id="A0A0V1A690"/>
<accession>A0A0V1A690</accession>
<proteinExistence type="predicted"/>
<sequence length="65" mass="7245">MPSAEQQQFIKLSVSKTSGRLHYGWFGLLKCCLGVYESRTLISSSSSSVILPRLLFAFEESDLSD</sequence>
<comment type="caution">
    <text evidence="1">The sequence shown here is derived from an EMBL/GenBank/DDBJ whole genome shotgun (WGS) entry which is preliminary data.</text>
</comment>
<gene>
    <name evidence="1" type="ORF">T12_12741</name>
</gene>
<protein>
    <submittedName>
        <fullName evidence="1">Uncharacterized protein</fullName>
    </submittedName>
</protein>
<keyword evidence="2" id="KW-1185">Reference proteome</keyword>
<dbReference type="Proteomes" id="UP000054783">
    <property type="component" value="Unassembled WGS sequence"/>
</dbReference>
<dbReference type="EMBL" id="JYDQ01000030">
    <property type="protein sequence ID" value="KRY19875.1"/>
    <property type="molecule type" value="Genomic_DNA"/>
</dbReference>
<evidence type="ECO:0000313" key="1">
    <source>
        <dbReference type="EMBL" id="KRY19875.1"/>
    </source>
</evidence>
<organism evidence="1 2">
    <name type="scientific">Trichinella patagoniensis</name>
    <dbReference type="NCBI Taxonomy" id="990121"/>
    <lineage>
        <taxon>Eukaryota</taxon>
        <taxon>Metazoa</taxon>
        <taxon>Ecdysozoa</taxon>
        <taxon>Nematoda</taxon>
        <taxon>Enoplea</taxon>
        <taxon>Dorylaimia</taxon>
        <taxon>Trichinellida</taxon>
        <taxon>Trichinellidae</taxon>
        <taxon>Trichinella</taxon>
    </lineage>
</organism>